<gene>
    <name evidence="1" type="ORF">SAMN06295960_0538</name>
</gene>
<reference evidence="1 2" key="1">
    <citation type="submission" date="2017-04" db="EMBL/GenBank/DDBJ databases">
        <authorList>
            <person name="Afonso C.L."/>
            <person name="Miller P.J."/>
            <person name="Scott M.A."/>
            <person name="Spackman E."/>
            <person name="Goraichik I."/>
            <person name="Dimitrov K.M."/>
            <person name="Suarez D.L."/>
            <person name="Swayne D.E."/>
        </authorList>
    </citation>
    <scope>NUCLEOTIDE SEQUENCE [LARGE SCALE GENOMIC DNA]</scope>
    <source>
        <strain evidence="1 2">11</strain>
    </source>
</reference>
<dbReference type="Proteomes" id="UP000193834">
    <property type="component" value="Unassembled WGS sequence"/>
</dbReference>
<dbReference type="RefSeq" id="WP_085492792.1">
    <property type="nucleotide sequence ID" value="NZ_FXAZ01000001.1"/>
</dbReference>
<sequence>MWSIAVLVIELLADDVPMWVKEQRDRLRARYILFRFRREHWMEKECRDARFCRALIHKHYPRCLLFDLHYRKQLLEMPGMRTDFIRLVKTTYGES</sequence>
<dbReference type="EMBL" id="FXAZ01000001">
    <property type="protein sequence ID" value="SMG15277.1"/>
    <property type="molecule type" value="Genomic_DNA"/>
</dbReference>
<evidence type="ECO:0000313" key="1">
    <source>
        <dbReference type="EMBL" id="SMG15277.1"/>
    </source>
</evidence>
<proteinExistence type="predicted"/>
<organism evidence="1 2">
    <name type="scientific">Paenibacillus aquistagni</name>
    <dbReference type="NCBI Taxonomy" id="1852522"/>
    <lineage>
        <taxon>Bacteria</taxon>
        <taxon>Bacillati</taxon>
        <taxon>Bacillota</taxon>
        <taxon>Bacilli</taxon>
        <taxon>Bacillales</taxon>
        <taxon>Paenibacillaceae</taxon>
        <taxon>Paenibacillus</taxon>
    </lineage>
</organism>
<evidence type="ECO:0000313" key="2">
    <source>
        <dbReference type="Proteomes" id="UP000193834"/>
    </source>
</evidence>
<dbReference type="AlphaFoldDB" id="A0A1X7IKE3"/>
<dbReference type="STRING" id="1852522.SAMN06295960_0538"/>
<keyword evidence="2" id="KW-1185">Reference proteome</keyword>
<accession>A0A1X7IKE3</accession>
<protein>
    <submittedName>
        <fullName evidence="1">Uncharacterized protein</fullName>
    </submittedName>
</protein>
<name>A0A1X7IKE3_9BACL</name>